<gene>
    <name evidence="1" type="ORF">B296_00001414</name>
</gene>
<accession>A0A427AMN2</accession>
<reference evidence="1 2" key="1">
    <citation type="journal article" date="2014" name="Agronomy (Basel)">
        <title>A Draft Genome Sequence for Ensete ventricosum, the Drought-Tolerant Tree Against Hunger.</title>
        <authorList>
            <person name="Harrison J."/>
            <person name="Moore K.A."/>
            <person name="Paszkiewicz K."/>
            <person name="Jones T."/>
            <person name="Grant M."/>
            <person name="Ambacheew D."/>
            <person name="Muzemil S."/>
            <person name="Studholme D.J."/>
        </authorList>
    </citation>
    <scope>NUCLEOTIDE SEQUENCE [LARGE SCALE GENOMIC DNA]</scope>
</reference>
<evidence type="ECO:0000313" key="2">
    <source>
        <dbReference type="Proteomes" id="UP000287651"/>
    </source>
</evidence>
<dbReference type="AlphaFoldDB" id="A0A427AMN2"/>
<comment type="caution">
    <text evidence="1">The sequence shown here is derived from an EMBL/GenBank/DDBJ whole genome shotgun (WGS) entry which is preliminary data.</text>
</comment>
<name>A0A427AMN2_ENSVE</name>
<dbReference type="Proteomes" id="UP000287651">
    <property type="component" value="Unassembled WGS sequence"/>
</dbReference>
<protein>
    <submittedName>
        <fullName evidence="1">Uncharacterized protein</fullName>
    </submittedName>
</protein>
<organism evidence="1 2">
    <name type="scientific">Ensete ventricosum</name>
    <name type="common">Abyssinian banana</name>
    <name type="synonym">Musa ensete</name>
    <dbReference type="NCBI Taxonomy" id="4639"/>
    <lineage>
        <taxon>Eukaryota</taxon>
        <taxon>Viridiplantae</taxon>
        <taxon>Streptophyta</taxon>
        <taxon>Embryophyta</taxon>
        <taxon>Tracheophyta</taxon>
        <taxon>Spermatophyta</taxon>
        <taxon>Magnoliopsida</taxon>
        <taxon>Liliopsida</taxon>
        <taxon>Zingiberales</taxon>
        <taxon>Musaceae</taxon>
        <taxon>Ensete</taxon>
    </lineage>
</organism>
<proteinExistence type="predicted"/>
<dbReference type="EMBL" id="AMZH03001911">
    <property type="protein sequence ID" value="RRT77517.1"/>
    <property type="molecule type" value="Genomic_DNA"/>
</dbReference>
<evidence type="ECO:0000313" key="1">
    <source>
        <dbReference type="EMBL" id="RRT77517.1"/>
    </source>
</evidence>
<sequence length="132" mass="15304">MVCLGRALARKFNSNSFANRSNEDIEAGLRREYQVLAATLRPSWRDSRGGCVSFRDLALWRLRLKRGLPVRGYRRLRLRKYRQGSRLVSCRMYELGSIWDYGLHYTGQCLDLASEAEKSLSRDDERSKVGRG</sequence>